<evidence type="ECO:0000313" key="3">
    <source>
        <dbReference type="Proteomes" id="UP000799772"/>
    </source>
</evidence>
<evidence type="ECO:0000313" key="2">
    <source>
        <dbReference type="EMBL" id="KAF2092725.1"/>
    </source>
</evidence>
<gene>
    <name evidence="2" type="ORF">NA57DRAFT_62248</name>
</gene>
<feature type="compositionally biased region" description="Polar residues" evidence="1">
    <location>
        <begin position="89"/>
        <end position="108"/>
    </location>
</feature>
<feature type="region of interest" description="Disordered" evidence="1">
    <location>
        <begin position="121"/>
        <end position="171"/>
    </location>
</feature>
<organism evidence="2 3">
    <name type="scientific">Rhizodiscina lignyota</name>
    <dbReference type="NCBI Taxonomy" id="1504668"/>
    <lineage>
        <taxon>Eukaryota</taxon>
        <taxon>Fungi</taxon>
        <taxon>Dikarya</taxon>
        <taxon>Ascomycota</taxon>
        <taxon>Pezizomycotina</taxon>
        <taxon>Dothideomycetes</taxon>
        <taxon>Pleosporomycetidae</taxon>
        <taxon>Aulographales</taxon>
        <taxon>Rhizodiscinaceae</taxon>
        <taxon>Rhizodiscina</taxon>
    </lineage>
</organism>
<name>A0A9P4M0V7_9PEZI</name>
<proteinExistence type="predicted"/>
<protein>
    <submittedName>
        <fullName evidence="2">Uncharacterized protein</fullName>
    </submittedName>
</protein>
<dbReference type="AlphaFoldDB" id="A0A9P4M0V7"/>
<keyword evidence="3" id="KW-1185">Reference proteome</keyword>
<dbReference type="Proteomes" id="UP000799772">
    <property type="component" value="Unassembled WGS sequence"/>
</dbReference>
<dbReference type="EMBL" id="ML978143">
    <property type="protein sequence ID" value="KAF2092725.1"/>
    <property type="molecule type" value="Genomic_DNA"/>
</dbReference>
<feature type="region of interest" description="Disordered" evidence="1">
    <location>
        <begin position="72"/>
        <end position="108"/>
    </location>
</feature>
<comment type="caution">
    <text evidence="2">The sequence shown here is derived from an EMBL/GenBank/DDBJ whole genome shotgun (WGS) entry which is preliminary data.</text>
</comment>
<accession>A0A9P4M0V7</accession>
<feature type="compositionally biased region" description="Polar residues" evidence="1">
    <location>
        <begin position="122"/>
        <end position="142"/>
    </location>
</feature>
<evidence type="ECO:0000256" key="1">
    <source>
        <dbReference type="SAM" id="MobiDB-lite"/>
    </source>
</evidence>
<sequence>MPRTWRAWCPRLQHKIDNAKPRKRRRALRKLLRQMPHLSEILSELLKQKVPFVQSLRVGDNIYSAENRNLAGSGVGHTAEEEDEEPVTSPFSDRTPNSGQAASGVSENESLLAQDESDLTFMDTQSGPASNHTQSHNNTRASTSKRNHYPFIGTPSNRSTVPGLNTPRSSTKKIRWKAVNVRTPKSGHSERTGNTGQVTAVVIVPPKDASAPSSTAAGEPEIRRCR</sequence>
<reference evidence="2" key="1">
    <citation type="journal article" date="2020" name="Stud. Mycol.">
        <title>101 Dothideomycetes genomes: a test case for predicting lifestyles and emergence of pathogens.</title>
        <authorList>
            <person name="Haridas S."/>
            <person name="Albert R."/>
            <person name="Binder M."/>
            <person name="Bloem J."/>
            <person name="Labutti K."/>
            <person name="Salamov A."/>
            <person name="Andreopoulos B."/>
            <person name="Baker S."/>
            <person name="Barry K."/>
            <person name="Bills G."/>
            <person name="Bluhm B."/>
            <person name="Cannon C."/>
            <person name="Castanera R."/>
            <person name="Culley D."/>
            <person name="Daum C."/>
            <person name="Ezra D."/>
            <person name="Gonzalez J."/>
            <person name="Henrissat B."/>
            <person name="Kuo A."/>
            <person name="Liang C."/>
            <person name="Lipzen A."/>
            <person name="Lutzoni F."/>
            <person name="Magnuson J."/>
            <person name="Mondo S."/>
            <person name="Nolan M."/>
            <person name="Ohm R."/>
            <person name="Pangilinan J."/>
            <person name="Park H.-J."/>
            <person name="Ramirez L."/>
            <person name="Alfaro M."/>
            <person name="Sun H."/>
            <person name="Tritt A."/>
            <person name="Yoshinaga Y."/>
            <person name="Zwiers L.-H."/>
            <person name="Turgeon B."/>
            <person name="Goodwin S."/>
            <person name="Spatafora J."/>
            <person name="Crous P."/>
            <person name="Grigoriev I."/>
        </authorList>
    </citation>
    <scope>NUCLEOTIDE SEQUENCE</scope>
    <source>
        <strain evidence="2">CBS 133067</strain>
    </source>
</reference>
<feature type="region of interest" description="Disordered" evidence="1">
    <location>
        <begin position="205"/>
        <end position="226"/>
    </location>
</feature>
<feature type="compositionally biased region" description="Polar residues" evidence="1">
    <location>
        <begin position="154"/>
        <end position="169"/>
    </location>
</feature>